<organism evidence="1 2">
    <name type="scientific">Paenibacillus dendritiformis C454</name>
    <dbReference type="NCBI Taxonomy" id="1131935"/>
    <lineage>
        <taxon>Bacteria</taxon>
        <taxon>Bacillati</taxon>
        <taxon>Bacillota</taxon>
        <taxon>Bacilli</taxon>
        <taxon>Bacillales</taxon>
        <taxon>Paenibacillaceae</taxon>
        <taxon>Paenibacillus</taxon>
    </lineage>
</organism>
<dbReference type="Proteomes" id="UP000003900">
    <property type="component" value="Unassembled WGS sequence"/>
</dbReference>
<name>H3SIP5_9BACL</name>
<accession>H3SIP5</accession>
<gene>
    <name evidence="1" type="ORF">PDENDC454_17093</name>
</gene>
<dbReference type="EMBL" id="AHKH01000049">
    <property type="protein sequence ID" value="EHQ60999.1"/>
    <property type="molecule type" value="Genomic_DNA"/>
</dbReference>
<evidence type="ECO:0000313" key="2">
    <source>
        <dbReference type="Proteomes" id="UP000003900"/>
    </source>
</evidence>
<dbReference type="STRING" id="1131935.PDENDC454_17093"/>
<keyword evidence="2" id="KW-1185">Reference proteome</keyword>
<reference evidence="1 2" key="1">
    <citation type="journal article" date="2012" name="J. Bacteriol.">
        <title>Genome Sequence of the Pattern-Forming Social Bacterium Paenibacillus dendritiformis C454 Chiral Morphotype.</title>
        <authorList>
            <person name="Sirota-Madi A."/>
            <person name="Olender T."/>
            <person name="Helman Y."/>
            <person name="Brainis I."/>
            <person name="Finkelshtein A."/>
            <person name="Roth D."/>
            <person name="Hagai E."/>
            <person name="Leshkowitz D."/>
            <person name="Brodsky L."/>
            <person name="Galatenko V."/>
            <person name="Nikolaev V."/>
            <person name="Gutnick D.L."/>
            <person name="Lancet D."/>
            <person name="Ben-Jacob E."/>
        </authorList>
    </citation>
    <scope>NUCLEOTIDE SEQUENCE [LARGE SCALE GENOMIC DNA]</scope>
    <source>
        <strain evidence="1 2">C454</strain>
    </source>
</reference>
<dbReference type="AlphaFoldDB" id="H3SIP5"/>
<evidence type="ECO:0000313" key="1">
    <source>
        <dbReference type="EMBL" id="EHQ60999.1"/>
    </source>
</evidence>
<protein>
    <submittedName>
        <fullName evidence="1">Uncharacterized protein</fullName>
    </submittedName>
</protein>
<comment type="caution">
    <text evidence="1">The sequence shown here is derived from an EMBL/GenBank/DDBJ whole genome shotgun (WGS) entry which is preliminary data.</text>
</comment>
<sequence>MKFAIDSLIQNGERVSYRSISAKSKELDIDGKGIRPNTVKSNPELHSYDLLHFNSKSPLKKKAKIELKRTRKYRNYSKSELIEMLIHAEQYIAKNNQEWLIKQFESSININ</sequence>
<proteinExistence type="predicted"/>